<evidence type="ECO:0000313" key="2">
    <source>
        <dbReference type="EMBL" id="TET61304.1"/>
    </source>
</evidence>
<dbReference type="PANTHER" id="PTHR38755">
    <property type="entry name" value="5,10-METHYLENETETRAHYDROFOLATE REDUCTASE"/>
    <property type="match status" value="1"/>
</dbReference>
<feature type="domain" description="Methylene-tetrahydrofolate reductase C-terminal-like" evidence="1">
    <location>
        <begin position="134"/>
        <end position="212"/>
    </location>
</feature>
<organism evidence="2 3">
    <name type="scientific">Aerophobetes bacterium</name>
    <dbReference type="NCBI Taxonomy" id="2030807"/>
    <lineage>
        <taxon>Bacteria</taxon>
        <taxon>Candidatus Aerophobota</taxon>
    </lineage>
</organism>
<dbReference type="Pfam" id="PF12225">
    <property type="entry name" value="DUF5981"/>
    <property type="match status" value="1"/>
</dbReference>
<dbReference type="Proteomes" id="UP000319130">
    <property type="component" value="Unassembled WGS sequence"/>
</dbReference>
<dbReference type="AlphaFoldDB" id="A0A523W2Q1"/>
<reference evidence="2 3" key="1">
    <citation type="submission" date="2019-03" db="EMBL/GenBank/DDBJ databases">
        <title>Metabolic potential of uncultured bacteria and archaea associated with petroleum seepage in deep-sea sediments.</title>
        <authorList>
            <person name="Dong X."/>
            <person name="Hubert C."/>
        </authorList>
    </citation>
    <scope>NUCLEOTIDE SEQUENCE [LARGE SCALE GENOMIC DNA]</scope>
    <source>
        <strain evidence="2">E29_bin52</strain>
    </source>
</reference>
<gene>
    <name evidence="2" type="ORF">E3J48_05695</name>
</gene>
<dbReference type="InterPro" id="IPR022026">
    <property type="entry name" value="DUF5981"/>
</dbReference>
<name>A0A523W2Q1_UNCAE</name>
<sequence>MIGQVQKPLDEILEYLEEKKRIVIVGCGGCATIFHTGGEEEVKGMADTLSGREKEILAAVTPPFGEFTCYAPWSKKRLSGYKKEIEECDAILMLTCGDGLQVVRESILEEEYGLIKPIYPGTNPMGHMGGGPTLFKEKCQQCGECELGKLAGICTLTQCAKGLLNGPCGGSQDGKCEADPEKDCAWLLIYERLRKLGELAQLKKARSPHDWSKVRRPRQLEVKPLSLE</sequence>
<dbReference type="PANTHER" id="PTHR38755:SF1">
    <property type="entry name" value="METHYLENE-TETRAHYDROFOLATE REDUCTASE C-TERMINAL DOMAIN-CONTAINING PROTEIN"/>
    <property type="match status" value="1"/>
</dbReference>
<comment type="caution">
    <text evidence="2">The sequence shown here is derived from an EMBL/GenBank/DDBJ whole genome shotgun (WGS) entry which is preliminary data.</text>
</comment>
<protein>
    <submittedName>
        <fullName evidence="2">5,10-methylenetetrahydrofolate reductase</fullName>
    </submittedName>
</protein>
<evidence type="ECO:0000313" key="3">
    <source>
        <dbReference type="Proteomes" id="UP000319130"/>
    </source>
</evidence>
<proteinExistence type="predicted"/>
<dbReference type="EMBL" id="SOIZ01000253">
    <property type="protein sequence ID" value="TET61304.1"/>
    <property type="molecule type" value="Genomic_DNA"/>
</dbReference>
<accession>A0A523W2Q1</accession>
<evidence type="ECO:0000259" key="1">
    <source>
        <dbReference type="Pfam" id="PF12225"/>
    </source>
</evidence>